<keyword evidence="2" id="KW-0285">Flavoprotein</keyword>
<comment type="cofactor">
    <cofactor evidence="1">
        <name>FAD</name>
        <dbReference type="ChEBI" id="CHEBI:57692"/>
    </cofactor>
</comment>
<comment type="caution">
    <text evidence="6">The sequence shown here is derived from an EMBL/GenBank/DDBJ whole genome shotgun (WGS) entry which is preliminary data.</text>
</comment>
<reference evidence="6" key="2">
    <citation type="submission" date="2021-04" db="EMBL/GenBank/DDBJ databases">
        <authorList>
            <person name="Gilroy R."/>
        </authorList>
    </citation>
    <scope>NUCLEOTIDE SEQUENCE</scope>
    <source>
        <strain evidence="6">CHK179-28034</strain>
    </source>
</reference>
<dbReference type="EMBL" id="DXBR01000046">
    <property type="protein sequence ID" value="HIZ39228.1"/>
    <property type="molecule type" value="Genomic_DNA"/>
</dbReference>
<dbReference type="Pfam" id="PF03486">
    <property type="entry name" value="HI0933_like"/>
    <property type="match status" value="1"/>
</dbReference>
<feature type="domain" description="RsdA/BaiN/AoA(So)-like Rossmann fold-like" evidence="4">
    <location>
        <begin position="5"/>
        <end position="429"/>
    </location>
</feature>
<dbReference type="InterPro" id="IPR057661">
    <property type="entry name" value="RsdA/BaiN/AoA(So)_Rossmann"/>
</dbReference>
<reference evidence="6" key="1">
    <citation type="journal article" date="2021" name="PeerJ">
        <title>Extensive microbial diversity within the chicken gut microbiome revealed by metagenomics and culture.</title>
        <authorList>
            <person name="Gilroy R."/>
            <person name="Ravi A."/>
            <person name="Getino M."/>
            <person name="Pursley I."/>
            <person name="Horton D.L."/>
            <person name="Alikhan N.F."/>
            <person name="Baker D."/>
            <person name="Gharbi K."/>
            <person name="Hall N."/>
            <person name="Watson M."/>
            <person name="Adriaenssens E.M."/>
            <person name="Foster-Nyarko E."/>
            <person name="Jarju S."/>
            <person name="Secka A."/>
            <person name="Antonio M."/>
            <person name="Oren A."/>
            <person name="Chaudhuri R.R."/>
            <person name="La Ragione R."/>
            <person name="Hildebrand F."/>
            <person name="Pallen M.J."/>
        </authorList>
    </citation>
    <scope>NUCLEOTIDE SEQUENCE</scope>
    <source>
        <strain evidence="6">CHK179-28034</strain>
    </source>
</reference>
<organism evidence="6 7">
    <name type="scientific">Candidatus Anaerobutyricum stercoris</name>
    <dbReference type="NCBI Taxonomy" id="2838457"/>
    <lineage>
        <taxon>Bacteria</taxon>
        <taxon>Bacillati</taxon>
        <taxon>Bacillota</taxon>
        <taxon>Clostridia</taxon>
        <taxon>Lachnospirales</taxon>
        <taxon>Lachnospiraceae</taxon>
        <taxon>Anaerobutyricum</taxon>
    </lineage>
</organism>
<evidence type="ECO:0000259" key="4">
    <source>
        <dbReference type="Pfam" id="PF03486"/>
    </source>
</evidence>
<dbReference type="Gene3D" id="2.40.30.10">
    <property type="entry name" value="Translation factors"/>
    <property type="match status" value="1"/>
</dbReference>
<gene>
    <name evidence="6" type="ORF">H9968_04760</name>
</gene>
<evidence type="ECO:0000313" key="7">
    <source>
        <dbReference type="Proteomes" id="UP000824049"/>
    </source>
</evidence>
<proteinExistence type="predicted"/>
<evidence type="ECO:0000313" key="6">
    <source>
        <dbReference type="EMBL" id="HIZ39228.1"/>
    </source>
</evidence>
<evidence type="ECO:0000256" key="2">
    <source>
        <dbReference type="ARBA" id="ARBA00022630"/>
    </source>
</evidence>
<dbReference type="SUPFAM" id="SSF160996">
    <property type="entry name" value="HI0933 insert domain-like"/>
    <property type="match status" value="1"/>
</dbReference>
<dbReference type="Gene3D" id="3.50.50.60">
    <property type="entry name" value="FAD/NAD(P)-binding domain"/>
    <property type="match status" value="1"/>
</dbReference>
<dbReference type="PRINTS" id="PR00368">
    <property type="entry name" value="FADPNR"/>
</dbReference>
<dbReference type="PANTHER" id="PTHR42887">
    <property type="entry name" value="OS12G0638800 PROTEIN"/>
    <property type="match status" value="1"/>
</dbReference>
<feature type="domain" description="RsdA/BaiN/AoA(So)-like insert" evidence="5">
    <location>
        <begin position="201"/>
        <end position="377"/>
    </location>
</feature>
<dbReference type="InterPro" id="IPR036188">
    <property type="entry name" value="FAD/NAD-bd_sf"/>
</dbReference>
<dbReference type="NCBIfam" id="TIGR00275">
    <property type="entry name" value="aminoacetone oxidase family FAD-binding enzyme"/>
    <property type="match status" value="1"/>
</dbReference>
<dbReference type="InterPro" id="IPR004792">
    <property type="entry name" value="BaiN-like"/>
</dbReference>
<dbReference type="AlphaFoldDB" id="A0A9D2EKL1"/>
<accession>A0A9D2EKL1</accession>
<evidence type="ECO:0000259" key="5">
    <source>
        <dbReference type="Pfam" id="PF22780"/>
    </source>
</evidence>
<dbReference type="PRINTS" id="PR00411">
    <property type="entry name" value="PNDRDTASEI"/>
</dbReference>
<evidence type="ECO:0000256" key="3">
    <source>
        <dbReference type="ARBA" id="ARBA00022827"/>
    </source>
</evidence>
<protein>
    <submittedName>
        <fullName evidence="6">NAD(P)/FAD-dependent oxidoreductase</fullName>
    </submittedName>
</protein>
<dbReference type="Gene3D" id="1.10.8.260">
    <property type="entry name" value="HI0933 insert domain-like"/>
    <property type="match status" value="1"/>
</dbReference>
<dbReference type="PANTHER" id="PTHR42887:SF2">
    <property type="entry name" value="OS12G0638800 PROTEIN"/>
    <property type="match status" value="1"/>
</dbReference>
<dbReference type="InterPro" id="IPR023166">
    <property type="entry name" value="BaiN-like_dom_sf"/>
</dbReference>
<name>A0A9D2EKL1_9FIRM</name>
<dbReference type="InterPro" id="IPR055178">
    <property type="entry name" value="RsdA/BaiN/AoA(So)-like_dom"/>
</dbReference>
<keyword evidence="3" id="KW-0274">FAD</keyword>
<sequence>MKKYDTIIVGGGPSGMTAALWCARDGQRVLLMDRCDRIGKKILVTGNGKCNLTNFRQSPDCYRSETPEAAAAVLSAFGQEDAMELFRSLGILTRDRDGYVYPYNEQAASVRAAFESAVLNRDGLEVLTETSVTGIRRIKDGFQVSAEAYFAGKTGSAHGRQFFCRSLLIATGGLAGVKLGCDGSGYGLAKALGHHIIPPLPALTALKSSAPFLKKLSGVRNQAAITLQVDGRKVCRERGELQWTDYGISGVAIFQISRFAILALEEGKAVQLSLDFMPEYSAEEVESLLHSGLEACPYKSFEELLGGILPAKLVPVVLREASRQAKTQPLSGGASSTGAIQIRHGGAFDSDFQRLAAVIKGFSLRISGYMGYEKAQVTRGGVDMTEVTENLESRICPGLFFAGEVLDVDGTCGGYNLQWAFSSGSVAGEAAWNRNRRS</sequence>
<dbReference type="Pfam" id="PF22780">
    <property type="entry name" value="HI0933_like_1st"/>
    <property type="match status" value="1"/>
</dbReference>
<dbReference type="Proteomes" id="UP000824049">
    <property type="component" value="Unassembled WGS sequence"/>
</dbReference>
<evidence type="ECO:0000256" key="1">
    <source>
        <dbReference type="ARBA" id="ARBA00001974"/>
    </source>
</evidence>
<dbReference type="SUPFAM" id="SSF51905">
    <property type="entry name" value="FAD/NAD(P)-binding domain"/>
    <property type="match status" value="1"/>
</dbReference>